<dbReference type="Proteomes" id="UP000886501">
    <property type="component" value="Unassembled WGS sequence"/>
</dbReference>
<protein>
    <submittedName>
        <fullName evidence="1">Uncharacterized protein</fullName>
    </submittedName>
</protein>
<accession>A0ACB6ZQE4</accession>
<evidence type="ECO:0000313" key="1">
    <source>
        <dbReference type="EMBL" id="KAF9651630.1"/>
    </source>
</evidence>
<proteinExistence type="predicted"/>
<gene>
    <name evidence="1" type="ORF">BDM02DRAFT_3126916</name>
</gene>
<keyword evidence="2" id="KW-1185">Reference proteome</keyword>
<evidence type="ECO:0000313" key="2">
    <source>
        <dbReference type="Proteomes" id="UP000886501"/>
    </source>
</evidence>
<reference evidence="1" key="1">
    <citation type="submission" date="2019-10" db="EMBL/GenBank/DDBJ databases">
        <authorList>
            <consortium name="DOE Joint Genome Institute"/>
            <person name="Kuo A."/>
            <person name="Miyauchi S."/>
            <person name="Kiss E."/>
            <person name="Drula E."/>
            <person name="Kohler A."/>
            <person name="Sanchez-Garcia M."/>
            <person name="Andreopoulos B."/>
            <person name="Barry K.W."/>
            <person name="Bonito G."/>
            <person name="Buee M."/>
            <person name="Carver A."/>
            <person name="Chen C."/>
            <person name="Cichocki N."/>
            <person name="Clum A."/>
            <person name="Culley D."/>
            <person name="Crous P.W."/>
            <person name="Fauchery L."/>
            <person name="Girlanda M."/>
            <person name="Hayes R."/>
            <person name="Keri Z."/>
            <person name="Labutti K."/>
            <person name="Lipzen A."/>
            <person name="Lombard V."/>
            <person name="Magnuson J."/>
            <person name="Maillard F."/>
            <person name="Morin E."/>
            <person name="Murat C."/>
            <person name="Nolan M."/>
            <person name="Ohm R."/>
            <person name="Pangilinan J."/>
            <person name="Pereira M."/>
            <person name="Perotto S."/>
            <person name="Peter M."/>
            <person name="Riley R."/>
            <person name="Sitrit Y."/>
            <person name="Stielow B."/>
            <person name="Szollosi G."/>
            <person name="Zifcakova L."/>
            <person name="Stursova M."/>
            <person name="Spatafora J.W."/>
            <person name="Tedersoo L."/>
            <person name="Vaario L.-M."/>
            <person name="Yamada A."/>
            <person name="Yan M."/>
            <person name="Wang P."/>
            <person name="Xu J."/>
            <person name="Bruns T."/>
            <person name="Baldrian P."/>
            <person name="Vilgalys R."/>
            <person name="Henrissat B."/>
            <person name="Grigoriev I.V."/>
            <person name="Hibbett D."/>
            <person name="Nagy L.G."/>
            <person name="Martin F.M."/>
        </authorList>
    </citation>
    <scope>NUCLEOTIDE SEQUENCE</scope>
    <source>
        <strain evidence="1">P2</strain>
    </source>
</reference>
<name>A0ACB6ZQE4_THEGA</name>
<reference evidence="1" key="2">
    <citation type="journal article" date="2020" name="Nat. Commun.">
        <title>Large-scale genome sequencing of mycorrhizal fungi provides insights into the early evolution of symbiotic traits.</title>
        <authorList>
            <person name="Miyauchi S."/>
            <person name="Kiss E."/>
            <person name="Kuo A."/>
            <person name="Drula E."/>
            <person name="Kohler A."/>
            <person name="Sanchez-Garcia M."/>
            <person name="Morin E."/>
            <person name="Andreopoulos B."/>
            <person name="Barry K.W."/>
            <person name="Bonito G."/>
            <person name="Buee M."/>
            <person name="Carver A."/>
            <person name="Chen C."/>
            <person name="Cichocki N."/>
            <person name="Clum A."/>
            <person name="Culley D."/>
            <person name="Crous P.W."/>
            <person name="Fauchery L."/>
            <person name="Girlanda M."/>
            <person name="Hayes R.D."/>
            <person name="Keri Z."/>
            <person name="LaButti K."/>
            <person name="Lipzen A."/>
            <person name="Lombard V."/>
            <person name="Magnuson J."/>
            <person name="Maillard F."/>
            <person name="Murat C."/>
            <person name="Nolan M."/>
            <person name="Ohm R.A."/>
            <person name="Pangilinan J."/>
            <person name="Pereira M.F."/>
            <person name="Perotto S."/>
            <person name="Peter M."/>
            <person name="Pfister S."/>
            <person name="Riley R."/>
            <person name="Sitrit Y."/>
            <person name="Stielow J.B."/>
            <person name="Szollosi G."/>
            <person name="Zifcakova L."/>
            <person name="Stursova M."/>
            <person name="Spatafora J.W."/>
            <person name="Tedersoo L."/>
            <person name="Vaario L.M."/>
            <person name="Yamada A."/>
            <person name="Yan M."/>
            <person name="Wang P."/>
            <person name="Xu J."/>
            <person name="Bruns T."/>
            <person name="Baldrian P."/>
            <person name="Vilgalys R."/>
            <person name="Dunand C."/>
            <person name="Henrissat B."/>
            <person name="Grigoriev I.V."/>
            <person name="Hibbett D."/>
            <person name="Nagy L.G."/>
            <person name="Martin F.M."/>
        </authorList>
    </citation>
    <scope>NUCLEOTIDE SEQUENCE</scope>
    <source>
        <strain evidence="1">P2</strain>
    </source>
</reference>
<comment type="caution">
    <text evidence="1">The sequence shown here is derived from an EMBL/GenBank/DDBJ whole genome shotgun (WGS) entry which is preliminary data.</text>
</comment>
<organism evidence="1 2">
    <name type="scientific">Thelephora ganbajun</name>
    <name type="common">Ganba fungus</name>
    <dbReference type="NCBI Taxonomy" id="370292"/>
    <lineage>
        <taxon>Eukaryota</taxon>
        <taxon>Fungi</taxon>
        <taxon>Dikarya</taxon>
        <taxon>Basidiomycota</taxon>
        <taxon>Agaricomycotina</taxon>
        <taxon>Agaricomycetes</taxon>
        <taxon>Thelephorales</taxon>
        <taxon>Thelephoraceae</taxon>
        <taxon>Thelephora</taxon>
    </lineage>
</organism>
<sequence length="271" mass="29998">MDTCIAGSGVHTELHSRPTQEIKHWQEKQTDLGVPQIPPTRRSDGEVLEQRGDVLDLQHHVKPTQANERDKRKALVVTRPQPTSSMVEQQLFQTWIRSQNKKRPSGGGVSRKMWVTETAAQRAIEKETKRDEGRGILGENMPGDFNLSVQREFPNLGIKVVGPERNGTEQSNGISHVGPVSARHFVRKRHPPAGAHSVVTRLAGLCGGQSDGACKYYPVDYTWFPRLTAFHRVESGARDAWKLLSKDPALSHQSASAAGENASNMHALPKS</sequence>
<dbReference type="EMBL" id="MU117974">
    <property type="protein sequence ID" value="KAF9651630.1"/>
    <property type="molecule type" value="Genomic_DNA"/>
</dbReference>